<feature type="domain" description="NmrA-like" evidence="3">
    <location>
        <begin position="6"/>
        <end position="239"/>
    </location>
</feature>
<dbReference type="PANTHER" id="PTHR47706:SF1">
    <property type="entry name" value="CIPA-LIKE, PUTATIVE (AFU_ORTHOLOGUE AFUA_1G12460)-RELATED"/>
    <property type="match status" value="1"/>
</dbReference>
<keyword evidence="1" id="KW-0521">NADP</keyword>
<evidence type="ECO:0000313" key="4">
    <source>
        <dbReference type="EMBL" id="KAG5987781.1"/>
    </source>
</evidence>
<evidence type="ECO:0000256" key="2">
    <source>
        <dbReference type="ARBA" id="ARBA00023002"/>
    </source>
</evidence>
<dbReference type="PANTHER" id="PTHR47706">
    <property type="entry name" value="NMRA-LIKE FAMILY PROTEIN"/>
    <property type="match status" value="1"/>
</dbReference>
<dbReference type="InterPro" id="IPR036291">
    <property type="entry name" value="NAD(P)-bd_dom_sf"/>
</dbReference>
<gene>
    <name evidence="4" type="ORF">E4U43_004945</name>
</gene>
<evidence type="ECO:0000259" key="3">
    <source>
        <dbReference type="Pfam" id="PF05368"/>
    </source>
</evidence>
<evidence type="ECO:0000256" key="1">
    <source>
        <dbReference type="ARBA" id="ARBA00022857"/>
    </source>
</evidence>
<accession>A0A9P7N574</accession>
<dbReference type="InterPro" id="IPR051609">
    <property type="entry name" value="NmrA/Isoflavone_reductase-like"/>
</dbReference>
<dbReference type="EMBL" id="SRPW01003221">
    <property type="protein sequence ID" value="KAG5987781.1"/>
    <property type="molecule type" value="Genomic_DNA"/>
</dbReference>
<dbReference type="AlphaFoldDB" id="A0A9P7N574"/>
<dbReference type="Gene3D" id="3.90.25.10">
    <property type="entry name" value="UDP-galactose 4-epimerase, domain 1"/>
    <property type="match status" value="1"/>
</dbReference>
<reference evidence="4" key="1">
    <citation type="journal article" date="2020" name="bioRxiv">
        <title>Whole genome comparisons of ergot fungi reveals the divergence and evolution of species within the genus Claviceps are the result of varying mechanisms driving genome evolution and host range expansion.</title>
        <authorList>
            <person name="Wyka S.A."/>
            <person name="Mondo S.J."/>
            <person name="Liu M."/>
            <person name="Dettman J."/>
            <person name="Nalam V."/>
            <person name="Broders K.D."/>
        </authorList>
    </citation>
    <scope>NUCLEOTIDE SEQUENCE</scope>
    <source>
        <strain evidence="4">CCC 602</strain>
    </source>
</reference>
<evidence type="ECO:0000313" key="5">
    <source>
        <dbReference type="Proteomes" id="UP000748025"/>
    </source>
</evidence>
<dbReference type="InterPro" id="IPR008030">
    <property type="entry name" value="NmrA-like"/>
</dbReference>
<dbReference type="GO" id="GO:0016491">
    <property type="term" value="F:oxidoreductase activity"/>
    <property type="evidence" value="ECO:0007669"/>
    <property type="project" value="UniProtKB-KW"/>
</dbReference>
<comment type="caution">
    <text evidence="4">The sequence shown here is derived from an EMBL/GenBank/DDBJ whole genome shotgun (WGS) entry which is preliminary data.</text>
</comment>
<protein>
    <recommendedName>
        <fullName evidence="3">NmrA-like domain-containing protein</fullName>
    </recommendedName>
</protein>
<proteinExistence type="predicted"/>
<organism evidence="4 5">
    <name type="scientific">Claviceps pusilla</name>
    <dbReference type="NCBI Taxonomy" id="123648"/>
    <lineage>
        <taxon>Eukaryota</taxon>
        <taxon>Fungi</taxon>
        <taxon>Dikarya</taxon>
        <taxon>Ascomycota</taxon>
        <taxon>Pezizomycotina</taxon>
        <taxon>Sordariomycetes</taxon>
        <taxon>Hypocreomycetidae</taxon>
        <taxon>Hypocreales</taxon>
        <taxon>Clavicipitaceae</taxon>
        <taxon>Claviceps</taxon>
    </lineage>
</organism>
<dbReference type="Proteomes" id="UP000748025">
    <property type="component" value="Unassembled WGS sequence"/>
</dbReference>
<keyword evidence="2" id="KW-0560">Oxidoreductase</keyword>
<dbReference type="InterPro" id="IPR045312">
    <property type="entry name" value="PCBER-like"/>
</dbReference>
<dbReference type="SUPFAM" id="SSF51735">
    <property type="entry name" value="NAD(P)-binding Rossmann-fold domains"/>
    <property type="match status" value="1"/>
</dbReference>
<dbReference type="Pfam" id="PF05368">
    <property type="entry name" value="NmrA"/>
    <property type="match status" value="1"/>
</dbReference>
<name>A0A9P7N574_9HYPO</name>
<dbReference type="CDD" id="cd05259">
    <property type="entry name" value="PCBER_SDR_a"/>
    <property type="match status" value="1"/>
</dbReference>
<dbReference type="OrthoDB" id="9974981at2759"/>
<keyword evidence="5" id="KW-1185">Reference proteome</keyword>
<sequence>MSEILKNVTIVGAAGNLGSTVFQKLVDSKQFNIQVLRRPESTSQYPAGIKVIDVDFRSIDALTVALQDQDVVVSVLGATSLHLQTGLIDASIKAGVRRFIPSEFGSDAGHPKNRALLPFIEKVKVEDYLVEKAKTTSLSYTFIYTGAFLDWGIRYNFVLDTSSYQPVLFDDGNQPFSTTTLDTIANGVVGVLTHPAGTENQTIYLSDFKVSQNELLSIAKKVAPSKPWQPKQVPLDAAVAEADKRLAQGIVDMGTIVPYLYRSLFDPSHGGSFQKTDNERLGVTPKDKTILEELYAEVLK</sequence>
<dbReference type="Gene3D" id="3.40.50.720">
    <property type="entry name" value="NAD(P)-binding Rossmann-like Domain"/>
    <property type="match status" value="1"/>
</dbReference>